<evidence type="ECO:0000256" key="1">
    <source>
        <dbReference type="ARBA" id="ARBA00004613"/>
    </source>
</evidence>
<comment type="cofactor">
    <cofactor evidence="12">
        <name>Zn(2+)</name>
        <dbReference type="ChEBI" id="CHEBI:29105"/>
    </cofactor>
    <text evidence="12">Binds 1 zinc ion per subunit.</text>
</comment>
<feature type="binding site" evidence="12">
    <location>
        <position position="482"/>
    </location>
    <ligand>
        <name>Zn(2+)</name>
        <dbReference type="ChEBI" id="CHEBI:29105"/>
        <note>catalytic</note>
    </ligand>
</feature>
<comment type="subcellular location">
    <subcellularLocation>
        <location evidence="1 13">Secreted</location>
    </subcellularLocation>
</comment>
<dbReference type="GO" id="GO:0006508">
    <property type="term" value="P:proteolysis"/>
    <property type="evidence" value="ECO:0007669"/>
    <property type="project" value="UniProtKB-KW"/>
</dbReference>
<dbReference type="GO" id="GO:0004222">
    <property type="term" value="F:metalloendopeptidase activity"/>
    <property type="evidence" value="ECO:0007669"/>
    <property type="project" value="InterPro"/>
</dbReference>
<dbReference type="InterPro" id="IPR027268">
    <property type="entry name" value="Peptidase_M4/M1_CTD_sf"/>
</dbReference>
<reference evidence="15 16" key="1">
    <citation type="journal article" date="2018" name="MBio">
        <title>Comparative Genomics Reveals the Core Gene Toolbox for the Fungus-Insect Symbiosis.</title>
        <authorList>
            <person name="Wang Y."/>
            <person name="Stata M."/>
            <person name="Wang W."/>
            <person name="Stajich J.E."/>
            <person name="White M.M."/>
            <person name="Moncalvo J.M."/>
        </authorList>
    </citation>
    <scope>NUCLEOTIDE SEQUENCE [LARGE SCALE GENOMIC DNA]</scope>
    <source>
        <strain evidence="15 16">SWE-8-4</strain>
    </source>
</reference>
<feature type="active site" evidence="11">
    <location>
        <position position="479"/>
    </location>
</feature>
<dbReference type="SUPFAM" id="SSF55486">
    <property type="entry name" value="Metalloproteases ('zincins'), catalytic domain"/>
    <property type="match status" value="1"/>
</dbReference>
<accession>A0A2T9Y2I0</accession>
<sequence length="685" mass="78108">MLSKLYNIISSIKINRKESSNTIIKSFGPNLDKLKKHFNYDNTHIKRSLMAKNNLKARELNDNMKIAFNHIFKFLGYTENEFVVKNAYTTSHNGITHIYIKQATRGLEIANADLNINIGKSGDVISMGSSFYKKATNDSAEVSSKSKYQKTKILEYTNLQFENKNNKQISPKNKPRSSFYTRSVIFPLDSTYITLEKAVEFLAKYLGQKIELNGNSFFNINFTDANKNEFSVIKDIPIFFAEDGQILYKPVFIHSNNGTLEAAWNLRIVQKNHSWGSFVSAKNGQIISLISWTSGASYRVYPFEYSNPEIYNRTLLINPHNIAASPQGWHFLNNRISFNSTVGNNVAVQKFSSNKSLDSMYRPISLNNEYDYKINYTKNADTYIDASITNVFYTINMMHDLMYQYGFDEKAGNFQQDNRGKGGKGNDAVIAYVQDSSQINNAQFTTPPDGYSAKMNLFLFSYNNSQRDPSLVNDLIVHEYSHGVSSRLVGGPENADCLLNNISQGMGEGWSDFVAIFVKIKPGDCNTTLYTMCEYLMEGGFREYPYTTDIKKNPVTFGYLNKENYQEPHNSGLIWASILHEVLWALINKHGFTKDLMSRNIKYGNILALQLVIDAMKLHICNPNFIHGRDDIILSDEELTGGKNKCNIWKAFAKRGMGYNANIFKQSNTFKNKYIESFDLPKECF</sequence>
<dbReference type="GO" id="GO:0008270">
    <property type="term" value="F:zinc ion binding"/>
    <property type="evidence" value="ECO:0007669"/>
    <property type="project" value="InterPro"/>
</dbReference>
<organism evidence="15 16">
    <name type="scientific">Smittium simulii</name>
    <dbReference type="NCBI Taxonomy" id="133385"/>
    <lineage>
        <taxon>Eukaryota</taxon>
        <taxon>Fungi</taxon>
        <taxon>Fungi incertae sedis</taxon>
        <taxon>Zoopagomycota</taxon>
        <taxon>Kickxellomycotina</taxon>
        <taxon>Harpellomycetes</taxon>
        <taxon>Harpellales</taxon>
        <taxon>Legeriomycetaceae</taxon>
        <taxon>Smittium</taxon>
    </lineage>
</organism>
<feature type="domain" description="FTP" evidence="14">
    <location>
        <begin position="80"/>
        <end position="131"/>
    </location>
</feature>
<dbReference type="EC" id="3.4.24.-" evidence="13"/>
<keyword evidence="4 13" id="KW-0645">Protease</keyword>
<evidence type="ECO:0000259" key="14">
    <source>
        <dbReference type="Pfam" id="PF07504"/>
    </source>
</evidence>
<evidence type="ECO:0000256" key="7">
    <source>
        <dbReference type="ARBA" id="ARBA00022801"/>
    </source>
</evidence>
<evidence type="ECO:0000313" key="15">
    <source>
        <dbReference type="EMBL" id="PVU86552.1"/>
    </source>
</evidence>
<dbReference type="Gene3D" id="3.10.170.10">
    <property type="match status" value="1"/>
</dbReference>
<dbReference type="GO" id="GO:0005615">
    <property type="term" value="C:extracellular space"/>
    <property type="evidence" value="ECO:0007669"/>
    <property type="project" value="InterPro"/>
</dbReference>
<feature type="binding site" evidence="12">
    <location>
        <position position="508"/>
    </location>
    <ligand>
        <name>Zn(2+)</name>
        <dbReference type="ChEBI" id="CHEBI:29105"/>
        <note>catalytic</note>
    </ligand>
</feature>
<feature type="binding site" evidence="12">
    <location>
        <position position="478"/>
    </location>
    <ligand>
        <name>Zn(2+)</name>
        <dbReference type="ChEBI" id="CHEBI:29105"/>
        <note>catalytic</note>
    </ligand>
</feature>
<name>A0A2T9Y2I0_9FUNG</name>
<keyword evidence="5 12" id="KW-0479">Metal-binding</keyword>
<dbReference type="AlphaFoldDB" id="A0A2T9Y2I0"/>
<evidence type="ECO:0000256" key="8">
    <source>
        <dbReference type="ARBA" id="ARBA00022833"/>
    </source>
</evidence>
<evidence type="ECO:0000256" key="9">
    <source>
        <dbReference type="ARBA" id="ARBA00023049"/>
    </source>
</evidence>
<dbReference type="InterPro" id="IPR011096">
    <property type="entry name" value="FTP_domain"/>
</dbReference>
<dbReference type="Proteomes" id="UP000245383">
    <property type="component" value="Unassembled WGS sequence"/>
</dbReference>
<comment type="similarity">
    <text evidence="2 13">Belongs to the peptidase M36 family.</text>
</comment>
<keyword evidence="8 12" id="KW-0862">Zinc</keyword>
<evidence type="ECO:0000256" key="11">
    <source>
        <dbReference type="PIRSR" id="PIRSR601842-1"/>
    </source>
</evidence>
<keyword evidence="6" id="KW-0732">Signal</keyword>
<dbReference type="Pfam" id="PF07504">
    <property type="entry name" value="FTP"/>
    <property type="match status" value="1"/>
</dbReference>
<evidence type="ECO:0000256" key="5">
    <source>
        <dbReference type="ARBA" id="ARBA00022723"/>
    </source>
</evidence>
<evidence type="ECO:0000256" key="13">
    <source>
        <dbReference type="RuleBase" id="RU364017"/>
    </source>
</evidence>
<dbReference type="Pfam" id="PF02128">
    <property type="entry name" value="Peptidase_M36"/>
    <property type="match status" value="1"/>
</dbReference>
<dbReference type="Gene3D" id="1.10.390.10">
    <property type="entry name" value="Neutral Protease Domain 2"/>
    <property type="match status" value="1"/>
</dbReference>
<keyword evidence="7 13" id="KW-0378">Hydrolase</keyword>
<evidence type="ECO:0000256" key="10">
    <source>
        <dbReference type="ARBA" id="ARBA00023145"/>
    </source>
</evidence>
<keyword evidence="3 13" id="KW-0964">Secreted</keyword>
<keyword evidence="10 13" id="KW-0865">Zymogen</keyword>
<evidence type="ECO:0000256" key="4">
    <source>
        <dbReference type="ARBA" id="ARBA00022670"/>
    </source>
</evidence>
<evidence type="ECO:0000256" key="6">
    <source>
        <dbReference type="ARBA" id="ARBA00022729"/>
    </source>
</evidence>
<evidence type="ECO:0000256" key="3">
    <source>
        <dbReference type="ARBA" id="ARBA00022525"/>
    </source>
</evidence>
<proteinExistence type="inferred from homology"/>
<dbReference type="PANTHER" id="PTHR33478">
    <property type="entry name" value="EXTRACELLULAR METALLOPROTEINASE MEP"/>
    <property type="match status" value="1"/>
</dbReference>
<evidence type="ECO:0000313" key="16">
    <source>
        <dbReference type="Proteomes" id="UP000245383"/>
    </source>
</evidence>
<evidence type="ECO:0000256" key="2">
    <source>
        <dbReference type="ARBA" id="ARBA00006006"/>
    </source>
</evidence>
<dbReference type="InterPro" id="IPR050371">
    <property type="entry name" value="Fungal_virulence_M36"/>
</dbReference>
<keyword evidence="16" id="KW-1185">Reference proteome</keyword>
<dbReference type="EMBL" id="MBFR01000649">
    <property type="protein sequence ID" value="PVU86552.1"/>
    <property type="molecule type" value="Genomic_DNA"/>
</dbReference>
<evidence type="ECO:0000256" key="12">
    <source>
        <dbReference type="PIRSR" id="PIRSR601842-2"/>
    </source>
</evidence>
<protein>
    <recommendedName>
        <fullName evidence="13">Extracellular metalloproteinase</fullName>
        <ecNumber evidence="13">3.4.24.-</ecNumber>
    </recommendedName>
    <alternativeName>
        <fullName evidence="13">Fungalysin</fullName>
    </alternativeName>
</protein>
<comment type="caution">
    <text evidence="15">The sequence shown here is derived from an EMBL/GenBank/DDBJ whole genome shotgun (WGS) entry which is preliminary data.</text>
</comment>
<dbReference type="PANTHER" id="PTHR33478:SF1">
    <property type="entry name" value="EXTRACELLULAR METALLOPROTEINASE MEP"/>
    <property type="match status" value="1"/>
</dbReference>
<dbReference type="CDD" id="cd09596">
    <property type="entry name" value="M36"/>
    <property type="match status" value="1"/>
</dbReference>
<keyword evidence="9 13" id="KW-0482">Metalloprotease</keyword>
<dbReference type="InterPro" id="IPR001842">
    <property type="entry name" value="Peptidase_M36"/>
</dbReference>
<dbReference type="OrthoDB" id="3227768at2759"/>
<gene>
    <name evidence="15" type="ORF">BB561_006663</name>
</gene>